<proteinExistence type="predicted"/>
<organism evidence="1 2">
    <name type="scientific">Akkermansia muciniphila</name>
    <dbReference type="NCBI Taxonomy" id="239935"/>
    <lineage>
        <taxon>Bacteria</taxon>
        <taxon>Pseudomonadati</taxon>
        <taxon>Verrucomicrobiota</taxon>
        <taxon>Verrucomicrobiia</taxon>
        <taxon>Verrucomicrobiales</taxon>
        <taxon>Akkermansiaceae</taxon>
        <taxon>Akkermansia</taxon>
    </lineage>
</organism>
<dbReference type="Gene3D" id="3.40.630.30">
    <property type="match status" value="1"/>
</dbReference>
<dbReference type="EMBL" id="PJLB01000008">
    <property type="protein sequence ID" value="PND02645.1"/>
    <property type="molecule type" value="Genomic_DNA"/>
</dbReference>
<gene>
    <name evidence="1" type="ORF">CXT95_08315</name>
</gene>
<dbReference type="InterPro" id="IPR051531">
    <property type="entry name" value="N-acetyltransferase"/>
</dbReference>
<dbReference type="Pfam" id="PF13302">
    <property type="entry name" value="Acetyltransf_3"/>
    <property type="match status" value="1"/>
</dbReference>
<dbReference type="PANTHER" id="PTHR43792">
    <property type="entry name" value="GNAT FAMILY, PUTATIVE (AFU_ORTHOLOGUE AFUA_3G00765)-RELATED-RELATED"/>
    <property type="match status" value="1"/>
</dbReference>
<dbReference type="Proteomes" id="UP000236075">
    <property type="component" value="Unassembled WGS sequence"/>
</dbReference>
<evidence type="ECO:0000313" key="2">
    <source>
        <dbReference type="Proteomes" id="UP000236075"/>
    </source>
</evidence>
<name>A0A2N8IN49_9BACT</name>
<dbReference type="AlphaFoldDB" id="A0A2N8IN49"/>
<dbReference type="OMA" id="QVMRYFP"/>
<sequence length="187" mass="21633">MPGGKLSLPESERLVLREWREKDWPFFAAMNANPQVMRFFPGVMTEKDSLSMWNRIRKELDERGYGLYAVELKHSGSLIGLLGFHWADFEADFTPCVEIGWRLVPEAWGYGYATEGARACLKHGFARFGFDRVYSFTACVNFPSQAVMQRVGMRKIAEFNHPKVAPDSILYPHVLYVKDTFRKIERE</sequence>
<reference evidence="1 2" key="1">
    <citation type="journal article" date="2017" name="BMC Genomics">
        <title>Genome sequencing of 39 Akkermansia muciniphila isolates reveals its population structure, genomic and functional diverisity, and global distribution in mammalian gut microbiotas.</title>
        <authorList>
            <person name="Guo X."/>
            <person name="Li S."/>
            <person name="Zhang J."/>
            <person name="Wu F."/>
            <person name="Li X."/>
            <person name="Wu D."/>
            <person name="Zhang M."/>
            <person name="Ou Z."/>
            <person name="Jie Z."/>
            <person name="Yan Q."/>
            <person name="Li P."/>
            <person name="Yi J."/>
            <person name="Peng Y."/>
        </authorList>
    </citation>
    <scope>NUCLEOTIDE SEQUENCE [LARGE SCALE GENOMIC DNA]</scope>
    <source>
        <strain evidence="1 2">GP28</strain>
    </source>
</reference>
<comment type="caution">
    <text evidence="1">The sequence shown here is derived from an EMBL/GenBank/DDBJ whole genome shotgun (WGS) entry which is preliminary data.</text>
</comment>
<dbReference type="GO" id="GO:0016747">
    <property type="term" value="F:acyltransferase activity, transferring groups other than amino-acyl groups"/>
    <property type="evidence" value="ECO:0007669"/>
    <property type="project" value="InterPro"/>
</dbReference>
<dbReference type="SUPFAM" id="SSF55729">
    <property type="entry name" value="Acyl-CoA N-acyltransferases (Nat)"/>
    <property type="match status" value="1"/>
</dbReference>
<evidence type="ECO:0000313" key="1">
    <source>
        <dbReference type="EMBL" id="PND02645.1"/>
    </source>
</evidence>
<dbReference type="PROSITE" id="PS51186">
    <property type="entry name" value="GNAT"/>
    <property type="match status" value="1"/>
</dbReference>
<accession>A0A2N8IN49</accession>
<protein>
    <submittedName>
        <fullName evidence="1">N-acetyltransferase</fullName>
    </submittedName>
</protein>
<dbReference type="PANTHER" id="PTHR43792:SF1">
    <property type="entry name" value="N-ACETYLTRANSFERASE DOMAIN-CONTAINING PROTEIN"/>
    <property type="match status" value="1"/>
</dbReference>
<dbReference type="InterPro" id="IPR000182">
    <property type="entry name" value="GNAT_dom"/>
</dbReference>
<dbReference type="InterPro" id="IPR016181">
    <property type="entry name" value="Acyl_CoA_acyltransferase"/>
</dbReference>
<dbReference type="RefSeq" id="WP_012419427.1">
    <property type="nucleotide sequence ID" value="NZ_BAABSF010000005.1"/>
</dbReference>